<dbReference type="PANTHER" id="PTHR32341:SF17">
    <property type="entry name" value="IRG-TYPE G DOMAIN-CONTAINING PROTEIN"/>
    <property type="match status" value="1"/>
</dbReference>
<gene>
    <name evidence="7" type="ORF">Y1Q_0024400</name>
</gene>
<evidence type="ECO:0000256" key="5">
    <source>
        <dbReference type="SAM" id="Phobius"/>
    </source>
</evidence>
<feature type="domain" description="IRG-type G" evidence="6">
    <location>
        <begin position="202"/>
        <end position="288"/>
    </location>
</feature>
<evidence type="ECO:0000256" key="4">
    <source>
        <dbReference type="ARBA" id="ARBA00023134"/>
    </source>
</evidence>
<keyword evidence="2" id="KW-0547">Nucleotide-binding</keyword>
<dbReference type="SUPFAM" id="SSF52540">
    <property type="entry name" value="P-loop containing nucleoside triphosphate hydrolases"/>
    <property type="match status" value="1"/>
</dbReference>
<comment type="similarity">
    <text evidence="1">Belongs to the TRAFAC class dynamin-like GTPase superfamily. IRG family.</text>
</comment>
<dbReference type="GO" id="GO:0016020">
    <property type="term" value="C:membrane"/>
    <property type="evidence" value="ECO:0007669"/>
    <property type="project" value="InterPro"/>
</dbReference>
<feature type="transmembrane region" description="Helical" evidence="5">
    <location>
        <begin position="319"/>
        <end position="340"/>
    </location>
</feature>
<dbReference type="GO" id="GO:0003924">
    <property type="term" value="F:GTPase activity"/>
    <property type="evidence" value="ECO:0007669"/>
    <property type="project" value="TreeGrafter"/>
</dbReference>
<keyword evidence="5" id="KW-0812">Transmembrane</keyword>
<dbReference type="GO" id="GO:0005525">
    <property type="term" value="F:GTP binding"/>
    <property type="evidence" value="ECO:0007669"/>
    <property type="project" value="UniProtKB-KW"/>
</dbReference>
<keyword evidence="5" id="KW-0472">Membrane</keyword>
<accession>A0A151MCF8</accession>
<dbReference type="Proteomes" id="UP000050525">
    <property type="component" value="Unassembled WGS sequence"/>
</dbReference>
<proteinExistence type="inferred from homology"/>
<name>A0A151MCF8_ALLMI</name>
<keyword evidence="5" id="KW-1133">Transmembrane helix</keyword>
<reference evidence="7 8" key="1">
    <citation type="journal article" date="2012" name="Genome Biol.">
        <title>Sequencing three crocodilian genomes to illuminate the evolution of archosaurs and amniotes.</title>
        <authorList>
            <person name="St John J.A."/>
            <person name="Braun E.L."/>
            <person name="Isberg S.R."/>
            <person name="Miles L.G."/>
            <person name="Chong A.Y."/>
            <person name="Gongora J."/>
            <person name="Dalzell P."/>
            <person name="Moran C."/>
            <person name="Bed'hom B."/>
            <person name="Abzhanov A."/>
            <person name="Burgess S.C."/>
            <person name="Cooksey A.M."/>
            <person name="Castoe T.A."/>
            <person name="Crawford N.G."/>
            <person name="Densmore L.D."/>
            <person name="Drew J.C."/>
            <person name="Edwards S.V."/>
            <person name="Faircloth B.C."/>
            <person name="Fujita M.K."/>
            <person name="Greenwold M.J."/>
            <person name="Hoffmann F.G."/>
            <person name="Howard J.M."/>
            <person name="Iguchi T."/>
            <person name="Janes D.E."/>
            <person name="Khan S.Y."/>
            <person name="Kohno S."/>
            <person name="de Koning A.J."/>
            <person name="Lance S.L."/>
            <person name="McCarthy F.M."/>
            <person name="McCormack J.E."/>
            <person name="Merchant M.E."/>
            <person name="Peterson D.G."/>
            <person name="Pollock D.D."/>
            <person name="Pourmand N."/>
            <person name="Raney B.J."/>
            <person name="Roessler K.A."/>
            <person name="Sanford J.R."/>
            <person name="Sawyer R.H."/>
            <person name="Schmidt C.J."/>
            <person name="Triplett E.W."/>
            <person name="Tuberville T.D."/>
            <person name="Venegas-Anaya M."/>
            <person name="Howard J.T."/>
            <person name="Jarvis E.D."/>
            <person name="Guillette L.J.Jr."/>
            <person name="Glenn T.C."/>
            <person name="Green R.E."/>
            <person name="Ray D.A."/>
        </authorList>
    </citation>
    <scope>NUCLEOTIDE SEQUENCE [LARGE SCALE GENOMIC DNA]</scope>
    <source>
        <strain evidence="7">KSC_2009_1</strain>
    </source>
</reference>
<dbReference type="InterPro" id="IPR027417">
    <property type="entry name" value="P-loop_NTPase"/>
</dbReference>
<evidence type="ECO:0000256" key="3">
    <source>
        <dbReference type="ARBA" id="ARBA00022801"/>
    </source>
</evidence>
<evidence type="ECO:0000259" key="6">
    <source>
        <dbReference type="PROSITE" id="PS51716"/>
    </source>
</evidence>
<keyword evidence="3" id="KW-0378">Hydrolase</keyword>
<dbReference type="InterPro" id="IPR007743">
    <property type="entry name" value="Immunity-related_GTPase-like"/>
</dbReference>
<dbReference type="PROSITE" id="PS51716">
    <property type="entry name" value="G_IRG"/>
    <property type="match status" value="1"/>
</dbReference>
<dbReference type="InterPro" id="IPR030385">
    <property type="entry name" value="G_IRG_dom"/>
</dbReference>
<dbReference type="Pfam" id="PF05049">
    <property type="entry name" value="IIGP"/>
    <property type="match status" value="1"/>
</dbReference>
<dbReference type="PANTHER" id="PTHR32341">
    <property type="entry name" value="INTERFERON-INDUCIBLE GTPASE"/>
    <property type="match status" value="1"/>
</dbReference>
<feature type="transmembrane region" description="Helical" evidence="5">
    <location>
        <begin position="417"/>
        <end position="435"/>
    </location>
</feature>
<dbReference type="AlphaFoldDB" id="A0A151MCF8"/>
<evidence type="ECO:0000256" key="2">
    <source>
        <dbReference type="ARBA" id="ARBA00022741"/>
    </source>
</evidence>
<sequence length="472" mass="52894">MGKRRLEIRITNEGITAKPKHTASHCTANLGPGGRLCTWRVWVRSTSDRSWDCVKPKTDFCPLASPPDAAAMGNHQYQATASNSHGETEAGHKKWRQSLKVFQKTMNPFQASHCTVLAAIPAISLPESVPSGYWCHRFAGPWSPFFLEFWLTAPPLLKHRVKKEPCGVLCNSGPGPDFCPKHFLQLPQPWETASLKRLEISHADLAREIQRMKKKFYFVRAKVDQDLENERKTHGNTYSEGDTLQTIREDCRRQLEALGVSSPKVFLLSNWEIEKFDFHQLEDTLEQDLPHLKRLVLLLSLPNFSEEILKKKRAELKKLTFLIALASGGAGAIAIAVSSVSLKCNIQLLLVSTIAFYKHLGLDEESLSRTARWVNLPVDELRGVMRSPKIEDITFSFIVQAWIHTASYILGKSLGPIGMLAFTVCSFIITVFRFFQVVDELYADALRVRAKALGEENPGDSSGAVAQGRVGE</sequence>
<dbReference type="InterPro" id="IPR051515">
    <property type="entry name" value="IRG"/>
</dbReference>
<dbReference type="EMBL" id="AKHW03006265">
    <property type="protein sequence ID" value="KYO22205.1"/>
    <property type="molecule type" value="Genomic_DNA"/>
</dbReference>
<comment type="caution">
    <text evidence="7">The sequence shown here is derived from an EMBL/GenBank/DDBJ whole genome shotgun (WGS) entry which is preliminary data.</text>
</comment>
<evidence type="ECO:0000313" key="7">
    <source>
        <dbReference type="EMBL" id="KYO22205.1"/>
    </source>
</evidence>
<keyword evidence="8" id="KW-1185">Reference proteome</keyword>
<evidence type="ECO:0000313" key="8">
    <source>
        <dbReference type="Proteomes" id="UP000050525"/>
    </source>
</evidence>
<protein>
    <recommendedName>
        <fullName evidence="6">IRG-type G domain-containing protein</fullName>
    </recommendedName>
</protein>
<evidence type="ECO:0000256" key="1">
    <source>
        <dbReference type="ARBA" id="ARBA00005429"/>
    </source>
</evidence>
<dbReference type="Gene3D" id="3.40.50.300">
    <property type="entry name" value="P-loop containing nucleotide triphosphate hydrolases"/>
    <property type="match status" value="1"/>
</dbReference>
<organism evidence="7 8">
    <name type="scientific">Alligator mississippiensis</name>
    <name type="common">American alligator</name>
    <dbReference type="NCBI Taxonomy" id="8496"/>
    <lineage>
        <taxon>Eukaryota</taxon>
        <taxon>Metazoa</taxon>
        <taxon>Chordata</taxon>
        <taxon>Craniata</taxon>
        <taxon>Vertebrata</taxon>
        <taxon>Euteleostomi</taxon>
        <taxon>Archelosauria</taxon>
        <taxon>Archosauria</taxon>
        <taxon>Crocodylia</taxon>
        <taxon>Alligatoridae</taxon>
        <taxon>Alligatorinae</taxon>
        <taxon>Alligator</taxon>
    </lineage>
</organism>
<keyword evidence="4" id="KW-0342">GTP-binding</keyword>